<dbReference type="PROSITE" id="PS51257">
    <property type="entry name" value="PROKAR_LIPOPROTEIN"/>
    <property type="match status" value="1"/>
</dbReference>
<dbReference type="AlphaFoldDB" id="A0A6H1TRS9"/>
<keyword evidence="2" id="KW-1185">Reference proteome</keyword>
<evidence type="ECO:0000313" key="2">
    <source>
        <dbReference type="Proteomes" id="UP000500857"/>
    </source>
</evidence>
<evidence type="ECO:0000313" key="1">
    <source>
        <dbReference type="EMBL" id="QIZ69302.1"/>
    </source>
</evidence>
<protein>
    <submittedName>
        <fullName evidence="1">Uncharacterized protein</fullName>
    </submittedName>
</protein>
<accession>A0A6H1TRS9</accession>
<dbReference type="KEGG" id="oxy:HCG48_00780"/>
<proteinExistence type="predicted"/>
<sequence length="175" mass="19879">MKGSASSKWIEKVTEVGCLLGLVVLLSGCSPSQHRSEAIHWKTYHNERYGFEFPYPSNWIVGPIPSNGDGQVFFDPKNPTVEIRGWGGYNIQGLNATQDHPAPLKPENFTTAQGLHGALAVELGTRESSMTLTIVRDDIRYQWRGRSPSEVFDDYYRFFYYVATQYRIELLPTEN</sequence>
<dbReference type="EMBL" id="CP051167">
    <property type="protein sequence ID" value="QIZ69302.1"/>
    <property type="molecule type" value="Genomic_DNA"/>
</dbReference>
<organism evidence="1 2">
    <name type="scientific">Oxynema aestuarii AP17</name>
    <dbReference type="NCBI Taxonomy" id="2064643"/>
    <lineage>
        <taxon>Bacteria</taxon>
        <taxon>Bacillati</taxon>
        <taxon>Cyanobacteriota</taxon>
        <taxon>Cyanophyceae</taxon>
        <taxon>Oscillatoriophycideae</taxon>
        <taxon>Oscillatoriales</taxon>
        <taxon>Oscillatoriaceae</taxon>
        <taxon>Oxynema</taxon>
        <taxon>Oxynema aestuarii</taxon>
    </lineage>
</organism>
<name>A0A6H1TRS9_9CYAN</name>
<gene>
    <name evidence="1" type="ORF">HCG48_00780</name>
</gene>
<dbReference type="Proteomes" id="UP000500857">
    <property type="component" value="Chromosome"/>
</dbReference>
<dbReference type="RefSeq" id="WP_168567459.1">
    <property type="nucleotide sequence ID" value="NZ_CP051167.1"/>
</dbReference>
<reference evidence="1 2" key="1">
    <citation type="submission" date="2020-04" db="EMBL/GenBank/DDBJ databases">
        <authorList>
            <person name="Basu S."/>
            <person name="Maruthanayagam V."/>
            <person name="Chakraborty S."/>
            <person name="Pramanik A."/>
            <person name="Mukherjee J."/>
            <person name="Brink B."/>
        </authorList>
    </citation>
    <scope>NUCLEOTIDE SEQUENCE [LARGE SCALE GENOMIC DNA]</scope>
    <source>
        <strain evidence="1 2">AP17</strain>
    </source>
</reference>